<evidence type="ECO:0000256" key="1">
    <source>
        <dbReference type="ARBA" id="ARBA00000900"/>
    </source>
</evidence>
<comment type="similarity">
    <text evidence="3">Belongs to the SINA (Seven in absentia) family.</text>
</comment>
<organism evidence="12 13">
    <name type="scientific">Henosepilachna vigintioctopunctata</name>
    <dbReference type="NCBI Taxonomy" id="420089"/>
    <lineage>
        <taxon>Eukaryota</taxon>
        <taxon>Metazoa</taxon>
        <taxon>Ecdysozoa</taxon>
        <taxon>Arthropoda</taxon>
        <taxon>Hexapoda</taxon>
        <taxon>Insecta</taxon>
        <taxon>Pterygota</taxon>
        <taxon>Neoptera</taxon>
        <taxon>Endopterygota</taxon>
        <taxon>Coleoptera</taxon>
        <taxon>Polyphaga</taxon>
        <taxon>Cucujiformia</taxon>
        <taxon>Coccinelloidea</taxon>
        <taxon>Coccinellidae</taxon>
        <taxon>Epilachninae</taxon>
        <taxon>Epilachnini</taxon>
        <taxon>Henosepilachna</taxon>
    </lineage>
</organism>
<reference evidence="12 13" key="1">
    <citation type="submission" date="2023-03" db="EMBL/GenBank/DDBJ databases">
        <title>Genome insight into feeding habits of ladybird beetles.</title>
        <authorList>
            <person name="Li H.-S."/>
            <person name="Huang Y.-H."/>
            <person name="Pang H."/>
        </authorList>
    </citation>
    <scope>NUCLEOTIDE SEQUENCE [LARGE SCALE GENOMIC DNA]</scope>
    <source>
        <strain evidence="12">SYSU_2023b</strain>
        <tissue evidence="12">Whole body</tissue>
    </source>
</reference>
<evidence type="ECO:0000256" key="7">
    <source>
        <dbReference type="ARBA" id="ARBA00022771"/>
    </source>
</evidence>
<dbReference type="InterPro" id="IPR013083">
    <property type="entry name" value="Znf_RING/FYVE/PHD"/>
</dbReference>
<dbReference type="GO" id="GO:0061630">
    <property type="term" value="F:ubiquitin protein ligase activity"/>
    <property type="evidence" value="ECO:0007669"/>
    <property type="project" value="UniProtKB-EC"/>
</dbReference>
<evidence type="ECO:0000256" key="5">
    <source>
        <dbReference type="ARBA" id="ARBA00022679"/>
    </source>
</evidence>
<dbReference type="SUPFAM" id="SSF49599">
    <property type="entry name" value="TRAF domain-like"/>
    <property type="match status" value="2"/>
</dbReference>
<proteinExistence type="inferred from homology"/>
<dbReference type="GO" id="GO:0043161">
    <property type="term" value="P:proteasome-mediated ubiquitin-dependent protein catabolic process"/>
    <property type="evidence" value="ECO:0007669"/>
    <property type="project" value="TreeGrafter"/>
</dbReference>
<comment type="catalytic activity">
    <reaction evidence="1">
        <text>S-ubiquitinyl-[E2 ubiquitin-conjugating enzyme]-L-cysteine + [acceptor protein]-L-lysine = [E2 ubiquitin-conjugating enzyme]-L-cysteine + N(6)-ubiquitinyl-[acceptor protein]-L-lysine.</text>
        <dbReference type="EC" id="2.3.2.27"/>
    </reaction>
</comment>
<keyword evidence="9" id="KW-0862">Zinc</keyword>
<dbReference type="Gene3D" id="3.30.40.10">
    <property type="entry name" value="Zinc/RING finger domain, C3HC4 (zinc finger)"/>
    <property type="match status" value="1"/>
</dbReference>
<dbReference type="GO" id="GO:0008270">
    <property type="term" value="F:zinc ion binding"/>
    <property type="evidence" value="ECO:0007669"/>
    <property type="project" value="UniProtKB-KW"/>
</dbReference>
<keyword evidence="13" id="KW-1185">Reference proteome</keyword>
<dbReference type="PROSITE" id="PS51081">
    <property type="entry name" value="ZF_SIAH"/>
    <property type="match status" value="1"/>
</dbReference>
<protein>
    <recommendedName>
        <fullName evidence="4">RING-type E3 ubiquitin transferase</fullName>
        <ecNumber evidence="4">2.3.2.27</ecNumber>
    </recommendedName>
</protein>
<gene>
    <name evidence="12" type="ORF">WA026_022610</name>
</gene>
<dbReference type="InterPro" id="IPR004162">
    <property type="entry name" value="SINA-like_animal"/>
</dbReference>
<keyword evidence="6" id="KW-0479">Metal-binding</keyword>
<evidence type="ECO:0000313" key="12">
    <source>
        <dbReference type="EMBL" id="KAK9887463.1"/>
    </source>
</evidence>
<dbReference type="GO" id="GO:0031624">
    <property type="term" value="F:ubiquitin conjugating enzyme binding"/>
    <property type="evidence" value="ECO:0007669"/>
    <property type="project" value="TreeGrafter"/>
</dbReference>
<dbReference type="PANTHER" id="PTHR45877:SF2">
    <property type="entry name" value="E3 UBIQUITIN-PROTEIN LIGASE SINA-RELATED"/>
    <property type="match status" value="1"/>
</dbReference>
<dbReference type="FunFam" id="3.30.40.10:FF:000041">
    <property type="entry name" value="E3 ubiquitin-protein ligase SINAT3"/>
    <property type="match status" value="1"/>
</dbReference>
<comment type="caution">
    <text evidence="12">The sequence shown here is derived from an EMBL/GenBank/DDBJ whole genome shotgun (WGS) entry which is preliminary data.</text>
</comment>
<dbReference type="EC" id="2.3.2.27" evidence="4"/>
<dbReference type="AlphaFoldDB" id="A0AAW1V3T8"/>
<dbReference type="EMBL" id="JARQZJ010000110">
    <property type="protein sequence ID" value="KAK9887463.1"/>
    <property type="molecule type" value="Genomic_DNA"/>
</dbReference>
<keyword evidence="7 10" id="KW-0863">Zinc-finger</keyword>
<dbReference type="Pfam" id="PF21361">
    <property type="entry name" value="Sina_ZnF"/>
    <property type="match status" value="1"/>
</dbReference>
<evidence type="ECO:0000313" key="13">
    <source>
        <dbReference type="Proteomes" id="UP001431783"/>
    </source>
</evidence>
<feature type="domain" description="SIAH-type" evidence="11">
    <location>
        <begin position="72"/>
        <end position="134"/>
    </location>
</feature>
<evidence type="ECO:0000256" key="4">
    <source>
        <dbReference type="ARBA" id="ARBA00012483"/>
    </source>
</evidence>
<dbReference type="GO" id="GO:0005737">
    <property type="term" value="C:cytoplasm"/>
    <property type="evidence" value="ECO:0007669"/>
    <property type="project" value="TreeGrafter"/>
</dbReference>
<dbReference type="Proteomes" id="UP001431783">
    <property type="component" value="Unassembled WGS sequence"/>
</dbReference>
<sequence>MMYNSTDIELDIETVVQDGGLSCSNCRNYLSVGPVLSNSIFGNICGREECALLASSDGVNSEQVLYETVVQLSLFPCKYRNAGCSSVVKWGEVEEHEKACEYKNMACPFLGDGKKCDWTGDPSEFLLHAENSHPDREFKNSNIIAEVWKLENKRFFLNIVQNIVLIVLHLDDIRNILYCYMWASDRIRKRLTYQIKFIDRTTLESISTCSKQVGVLHPKNSEGSFKIDLNTIRNLLEDVFFFDVNFRLDNNEIEMKKSVLPELIPESSKHFISFSATNSENRAVVNRYGRNTNRKLSLLYDRPCRNFSRGCNYLGSVFSMITHRQNCTYAKKSCFFCNVFVENLLAHGEKCHNIIKNRTSNTIQLTPSTKFQCILPYDGHHFFLNFEINNARDLTYEVNCAGMKEVRYVYELHFMSDEAQFSAITLKNICHPGDISFEKHQISEDLSKQTEIPCVLLENVFPELKNLIFRLTISKLKASDLDIPATHSVLQVNNVDLSCRRRKFDRASRAS</sequence>
<evidence type="ECO:0000256" key="8">
    <source>
        <dbReference type="ARBA" id="ARBA00022786"/>
    </source>
</evidence>
<evidence type="ECO:0000259" key="11">
    <source>
        <dbReference type="PROSITE" id="PS51081"/>
    </source>
</evidence>
<evidence type="ECO:0000256" key="10">
    <source>
        <dbReference type="PROSITE-ProRule" id="PRU00455"/>
    </source>
</evidence>
<dbReference type="PANTHER" id="PTHR45877">
    <property type="entry name" value="E3 UBIQUITIN-PROTEIN LIGASE SIAH2"/>
    <property type="match status" value="1"/>
</dbReference>
<dbReference type="InterPro" id="IPR013010">
    <property type="entry name" value="Znf_SIAH"/>
</dbReference>
<keyword evidence="5" id="KW-0808">Transferase</keyword>
<keyword evidence="8" id="KW-0833">Ubl conjugation pathway</keyword>
<comment type="pathway">
    <text evidence="2">Protein modification; protein ubiquitination.</text>
</comment>
<evidence type="ECO:0000256" key="6">
    <source>
        <dbReference type="ARBA" id="ARBA00022723"/>
    </source>
</evidence>
<evidence type="ECO:0000256" key="9">
    <source>
        <dbReference type="ARBA" id="ARBA00022833"/>
    </source>
</evidence>
<evidence type="ECO:0000256" key="3">
    <source>
        <dbReference type="ARBA" id="ARBA00009119"/>
    </source>
</evidence>
<evidence type="ECO:0000256" key="2">
    <source>
        <dbReference type="ARBA" id="ARBA00004906"/>
    </source>
</evidence>
<accession>A0AAW1V3T8</accession>
<name>A0AAW1V3T8_9CUCU</name>